<sequence>MNNRMADYDEAVWILKHQGPLPLSALAKALKITVVGVRLKLLKLSSEGLVEATTIAKGRGRPQQIWALTSLGHAQFSDNHADLTVKLITTMREALGEEAVQAVITANEKKMIHKYQEALRDCSGLENKLGKLAEIRSHDGYMAAYKKEDAGYLLIENHCPICAAAQACQGFCKSELNTFQTVLGENVQIKRIDHILAGARRCAYQISEK</sequence>
<dbReference type="SUPFAM" id="SSF46785">
    <property type="entry name" value="Winged helix' DNA-binding domain"/>
    <property type="match status" value="1"/>
</dbReference>
<proteinExistence type="predicted"/>
<protein>
    <submittedName>
        <fullName evidence="1">MarR family transcriptional regulator</fullName>
    </submittedName>
</protein>
<comment type="caution">
    <text evidence="1">The sequence shown here is derived from an EMBL/GenBank/DDBJ whole genome shotgun (WGS) entry which is preliminary data.</text>
</comment>
<name>A0ABT3ISC4_9BACT</name>
<dbReference type="InterPro" id="IPR036388">
    <property type="entry name" value="WH-like_DNA-bd_sf"/>
</dbReference>
<dbReference type="EMBL" id="JAPDNS010000002">
    <property type="protein sequence ID" value="MCW3486873.1"/>
    <property type="molecule type" value="Genomic_DNA"/>
</dbReference>
<organism evidence="1 2">
    <name type="scientific">Chitinophaga nivalis</name>
    <dbReference type="NCBI Taxonomy" id="2991709"/>
    <lineage>
        <taxon>Bacteria</taxon>
        <taxon>Pseudomonadati</taxon>
        <taxon>Bacteroidota</taxon>
        <taxon>Chitinophagia</taxon>
        <taxon>Chitinophagales</taxon>
        <taxon>Chitinophagaceae</taxon>
        <taxon>Chitinophaga</taxon>
    </lineage>
</organism>
<evidence type="ECO:0000313" key="1">
    <source>
        <dbReference type="EMBL" id="MCW3486873.1"/>
    </source>
</evidence>
<reference evidence="1 2" key="1">
    <citation type="submission" date="2022-10" db="EMBL/GenBank/DDBJ databases">
        <title>Chitinophaga nivalis PC15 sp. nov., isolated from Pyeongchang county, South Korea.</title>
        <authorList>
            <person name="Trinh H.N."/>
        </authorList>
    </citation>
    <scope>NUCLEOTIDE SEQUENCE [LARGE SCALE GENOMIC DNA]</scope>
    <source>
        <strain evidence="1 2">PC14</strain>
    </source>
</reference>
<dbReference type="Gene3D" id="1.10.10.10">
    <property type="entry name" value="Winged helix-like DNA-binding domain superfamily/Winged helix DNA-binding domain"/>
    <property type="match status" value="1"/>
</dbReference>
<evidence type="ECO:0000313" key="2">
    <source>
        <dbReference type="Proteomes" id="UP001207742"/>
    </source>
</evidence>
<accession>A0ABT3ISC4</accession>
<gene>
    <name evidence="1" type="ORF">OL497_23455</name>
</gene>
<dbReference type="Proteomes" id="UP001207742">
    <property type="component" value="Unassembled WGS sequence"/>
</dbReference>
<dbReference type="RefSeq" id="WP_264733689.1">
    <property type="nucleotide sequence ID" value="NZ_JAPDNR010000001.1"/>
</dbReference>
<dbReference type="InterPro" id="IPR036390">
    <property type="entry name" value="WH_DNA-bd_sf"/>
</dbReference>
<keyword evidence="2" id="KW-1185">Reference proteome</keyword>